<dbReference type="GO" id="GO:0003924">
    <property type="term" value="F:GTPase activity"/>
    <property type="evidence" value="ECO:0007669"/>
    <property type="project" value="UniProtKB-UniRule"/>
</dbReference>
<dbReference type="RefSeq" id="WP_060847230.1">
    <property type="nucleotide sequence ID" value="NZ_AP014704.1"/>
</dbReference>
<dbReference type="Gene3D" id="3.30.300.20">
    <property type="match status" value="1"/>
</dbReference>
<dbReference type="Proteomes" id="UP000061432">
    <property type="component" value="Chromosome"/>
</dbReference>
<evidence type="ECO:0000256" key="8">
    <source>
        <dbReference type="ARBA" id="ARBA00022741"/>
    </source>
</evidence>
<reference evidence="18 19" key="1">
    <citation type="journal article" date="2015" name="Genome Announc.">
        <title>Complete Genome Sequence of Methylobacterium aquaticum Strain 22A, Isolated from Racomitrium japonicum Moss.</title>
        <authorList>
            <person name="Tani A."/>
            <person name="Ogura Y."/>
            <person name="Hayashi T."/>
            <person name="Kimbara K."/>
        </authorList>
    </citation>
    <scope>NUCLEOTIDE SEQUENCE [LARGE SCALE GENOMIC DNA]</scope>
    <source>
        <strain evidence="18 19">MA-22A</strain>
    </source>
</reference>
<dbReference type="GO" id="GO:0005829">
    <property type="term" value="C:cytosol"/>
    <property type="evidence" value="ECO:0007669"/>
    <property type="project" value="TreeGrafter"/>
</dbReference>
<evidence type="ECO:0000256" key="2">
    <source>
        <dbReference type="ARBA" id="ARBA00020484"/>
    </source>
</evidence>
<dbReference type="PROSITE" id="PS51713">
    <property type="entry name" value="G_ERA"/>
    <property type="match status" value="1"/>
</dbReference>
<comment type="similarity">
    <text evidence="1 12 13 14">Belongs to the TRAFAC class TrmE-Era-EngA-EngB-Septin-like GTPase superfamily. Era GTPase family.</text>
</comment>
<keyword evidence="5 12" id="KW-0690">Ribosome biogenesis</keyword>
<evidence type="ECO:0000256" key="3">
    <source>
        <dbReference type="ARBA" id="ARBA00022475"/>
    </source>
</evidence>
<evidence type="ECO:0000256" key="6">
    <source>
        <dbReference type="ARBA" id="ARBA00022519"/>
    </source>
</evidence>
<proteinExistence type="inferred from homology"/>
<evidence type="ECO:0000313" key="19">
    <source>
        <dbReference type="Proteomes" id="UP000061432"/>
    </source>
</evidence>
<evidence type="ECO:0000256" key="10">
    <source>
        <dbReference type="ARBA" id="ARBA00023134"/>
    </source>
</evidence>
<evidence type="ECO:0000256" key="7">
    <source>
        <dbReference type="ARBA" id="ARBA00022730"/>
    </source>
</evidence>
<feature type="region of interest" description="G5" evidence="13">
    <location>
        <begin position="186"/>
        <end position="188"/>
    </location>
</feature>
<evidence type="ECO:0000256" key="14">
    <source>
        <dbReference type="RuleBase" id="RU003761"/>
    </source>
</evidence>
<feature type="binding site" evidence="12">
    <location>
        <begin position="157"/>
        <end position="160"/>
    </location>
    <ligand>
        <name>GTP</name>
        <dbReference type="ChEBI" id="CHEBI:37565"/>
    </ligand>
</feature>
<dbReference type="PANTHER" id="PTHR42698">
    <property type="entry name" value="GTPASE ERA"/>
    <property type="match status" value="1"/>
</dbReference>
<dbReference type="InterPro" id="IPR006073">
    <property type="entry name" value="GTP-bd"/>
</dbReference>
<dbReference type="HAMAP" id="MF_00367">
    <property type="entry name" value="GTPase_Era"/>
    <property type="match status" value="1"/>
</dbReference>
<comment type="subcellular location">
    <subcellularLocation>
        <location evidence="12">Cytoplasm</location>
    </subcellularLocation>
    <subcellularLocation>
        <location evidence="12">Cell membrane</location>
        <topology evidence="12">Peripheral membrane protein</topology>
    </subcellularLocation>
</comment>
<dbReference type="NCBIfam" id="NF000908">
    <property type="entry name" value="PRK00089.1"/>
    <property type="match status" value="1"/>
</dbReference>
<name>A0A0C6FLG1_9HYPH</name>
<feature type="domain" description="Era-type G" evidence="17">
    <location>
        <begin position="40"/>
        <end position="207"/>
    </location>
</feature>
<dbReference type="CDD" id="cd04163">
    <property type="entry name" value="Era"/>
    <property type="match status" value="1"/>
</dbReference>
<dbReference type="InterPro" id="IPR005662">
    <property type="entry name" value="GTPase_Era-like"/>
</dbReference>
<organism evidence="18 19">
    <name type="scientific">Methylobacterium aquaticum</name>
    <dbReference type="NCBI Taxonomy" id="270351"/>
    <lineage>
        <taxon>Bacteria</taxon>
        <taxon>Pseudomonadati</taxon>
        <taxon>Pseudomonadota</taxon>
        <taxon>Alphaproteobacteria</taxon>
        <taxon>Hyphomicrobiales</taxon>
        <taxon>Methylobacteriaceae</taxon>
        <taxon>Methylobacterium</taxon>
    </lineage>
</organism>
<dbReference type="InterPro" id="IPR005225">
    <property type="entry name" value="Small_GTP-bd"/>
</dbReference>
<dbReference type="InterPro" id="IPR004044">
    <property type="entry name" value="KH_dom_type_2"/>
</dbReference>
<feature type="region of interest" description="G1" evidence="13">
    <location>
        <begin position="48"/>
        <end position="55"/>
    </location>
</feature>
<evidence type="ECO:0000313" key="18">
    <source>
        <dbReference type="EMBL" id="BAQ46014.1"/>
    </source>
</evidence>
<evidence type="ECO:0000256" key="4">
    <source>
        <dbReference type="ARBA" id="ARBA00022490"/>
    </source>
</evidence>
<accession>A0A0C6FLG1</accession>
<dbReference type="SUPFAM" id="SSF52540">
    <property type="entry name" value="P-loop containing nucleoside triphosphate hydrolases"/>
    <property type="match status" value="1"/>
</dbReference>
<evidence type="ECO:0000256" key="9">
    <source>
        <dbReference type="ARBA" id="ARBA00022884"/>
    </source>
</evidence>
<dbReference type="NCBIfam" id="TIGR00436">
    <property type="entry name" value="era"/>
    <property type="match status" value="1"/>
</dbReference>
<evidence type="ECO:0000259" key="17">
    <source>
        <dbReference type="PROSITE" id="PS51713"/>
    </source>
</evidence>
<comment type="function">
    <text evidence="12">An essential GTPase that binds both GDP and GTP, with rapid nucleotide exchange. Plays a role in 16S rRNA processing and 30S ribosomal subunit biogenesis and possibly also in cell cycle regulation and energy metabolism.</text>
</comment>
<dbReference type="KEGG" id="maqu:Maq22A_c14110"/>
<dbReference type="STRING" id="270351.Maq22A_c14110"/>
<feature type="compositionally biased region" description="Acidic residues" evidence="15">
    <location>
        <begin position="1"/>
        <end position="14"/>
    </location>
</feature>
<dbReference type="OrthoDB" id="9805918at2"/>
<comment type="subunit">
    <text evidence="12">Monomer.</text>
</comment>
<dbReference type="Pfam" id="PF07650">
    <property type="entry name" value="KH_2"/>
    <property type="match status" value="1"/>
</dbReference>
<keyword evidence="7 12" id="KW-0699">rRNA-binding</keyword>
<evidence type="ECO:0000256" key="5">
    <source>
        <dbReference type="ARBA" id="ARBA00022517"/>
    </source>
</evidence>
<dbReference type="CDD" id="cd22534">
    <property type="entry name" value="KH-II_Era"/>
    <property type="match status" value="1"/>
</dbReference>
<evidence type="ECO:0000256" key="13">
    <source>
        <dbReference type="PROSITE-ProRule" id="PRU01050"/>
    </source>
</evidence>
<feature type="region of interest" description="Disordered" evidence="15">
    <location>
        <begin position="1"/>
        <end position="36"/>
    </location>
</feature>
<feature type="binding site" evidence="12">
    <location>
        <begin position="48"/>
        <end position="55"/>
    </location>
    <ligand>
        <name>GTP</name>
        <dbReference type="ChEBI" id="CHEBI:37565"/>
    </ligand>
</feature>
<dbReference type="SUPFAM" id="SSF54814">
    <property type="entry name" value="Prokaryotic type KH domain (KH-domain type II)"/>
    <property type="match status" value="1"/>
</dbReference>
<evidence type="ECO:0000256" key="1">
    <source>
        <dbReference type="ARBA" id="ARBA00007921"/>
    </source>
</evidence>
<evidence type="ECO:0000259" key="16">
    <source>
        <dbReference type="PROSITE" id="PS50823"/>
    </source>
</evidence>
<evidence type="ECO:0000256" key="15">
    <source>
        <dbReference type="SAM" id="MobiDB-lite"/>
    </source>
</evidence>
<sequence>MIDDDTTPETDDSGLPETAAPDTAPPEAAAPQPAQPKDTRAGFVALIGVPNAGKSTLLNSLVGTKVSIVSRKVQTTRALVRGIAMEGNAQIVLVDTPGIFAPKRRLDRAMVTSAWSGAADADAVCLLIDARKGVDEEVEAILTRMPDLKRPKYLVLNKIDLMARERLLALAASLHERVKFERIFMISALTGDGVDDLRRELAGRMPPSPWLYPEDQVSDAPLRMLAAEITREKIYDRLHEELPYSSTVETDQWQVRPDGSVRIEQTIFVERESQRSIVLGKGGQTIKAIGQAARIDIAEAAETKVHLFLFVKVRENWADDPERYREMGLEFPRG</sequence>
<dbReference type="GO" id="GO:0070181">
    <property type="term" value="F:small ribosomal subunit rRNA binding"/>
    <property type="evidence" value="ECO:0007669"/>
    <property type="project" value="UniProtKB-UniRule"/>
</dbReference>
<dbReference type="GO" id="GO:0005525">
    <property type="term" value="F:GTP binding"/>
    <property type="evidence" value="ECO:0007669"/>
    <property type="project" value="UniProtKB-UniRule"/>
</dbReference>
<feature type="region of interest" description="G2" evidence="13">
    <location>
        <begin position="74"/>
        <end position="78"/>
    </location>
</feature>
<feature type="compositionally biased region" description="Low complexity" evidence="15">
    <location>
        <begin position="16"/>
        <end position="36"/>
    </location>
</feature>
<dbReference type="InterPro" id="IPR009019">
    <property type="entry name" value="KH_sf_prok-type"/>
</dbReference>
<dbReference type="FunFam" id="3.30.300.20:FF:000031">
    <property type="entry name" value="GTPase Era"/>
    <property type="match status" value="1"/>
</dbReference>
<dbReference type="PANTHER" id="PTHR42698:SF1">
    <property type="entry name" value="GTPASE ERA, MITOCHONDRIAL"/>
    <property type="match status" value="1"/>
</dbReference>
<reference evidence="19" key="2">
    <citation type="submission" date="2015-01" db="EMBL/GenBank/DDBJ databases">
        <title>Complete genome sequence of Methylobacterium aquaticum strain 22A.</title>
        <authorList>
            <person name="Tani A."/>
            <person name="Ogura Y."/>
            <person name="Hayashi T."/>
        </authorList>
    </citation>
    <scope>NUCLEOTIDE SEQUENCE [LARGE SCALE GENOMIC DNA]</scope>
    <source>
        <strain evidence="19">MA-22A</strain>
    </source>
</reference>
<dbReference type="InterPro" id="IPR015946">
    <property type="entry name" value="KH_dom-like_a/b"/>
</dbReference>
<dbReference type="InterPro" id="IPR027417">
    <property type="entry name" value="P-loop_NTPase"/>
</dbReference>
<dbReference type="Pfam" id="PF01926">
    <property type="entry name" value="MMR_HSR1"/>
    <property type="match status" value="1"/>
</dbReference>
<dbReference type="PROSITE" id="PS50823">
    <property type="entry name" value="KH_TYPE_2"/>
    <property type="match status" value="1"/>
</dbReference>
<evidence type="ECO:0000256" key="12">
    <source>
        <dbReference type="HAMAP-Rule" id="MF_00367"/>
    </source>
</evidence>
<dbReference type="AlphaFoldDB" id="A0A0C6FLG1"/>
<dbReference type="InterPro" id="IPR030388">
    <property type="entry name" value="G_ERA_dom"/>
</dbReference>
<keyword evidence="6" id="KW-0997">Cell inner membrane</keyword>
<feature type="region of interest" description="G3" evidence="13">
    <location>
        <begin position="95"/>
        <end position="98"/>
    </location>
</feature>
<dbReference type="NCBIfam" id="TIGR00231">
    <property type="entry name" value="small_GTP"/>
    <property type="match status" value="1"/>
</dbReference>
<dbReference type="GO" id="GO:0005886">
    <property type="term" value="C:plasma membrane"/>
    <property type="evidence" value="ECO:0007669"/>
    <property type="project" value="UniProtKB-SubCell"/>
</dbReference>
<keyword evidence="4 12" id="KW-0963">Cytoplasm</keyword>
<feature type="domain" description="KH type-2" evidence="16">
    <location>
        <begin position="238"/>
        <end position="315"/>
    </location>
</feature>
<feature type="region of interest" description="G4" evidence="13">
    <location>
        <begin position="157"/>
        <end position="160"/>
    </location>
</feature>
<dbReference type="Gene3D" id="3.40.50.300">
    <property type="entry name" value="P-loop containing nucleotide triphosphate hydrolases"/>
    <property type="match status" value="1"/>
</dbReference>
<keyword evidence="3 12" id="KW-1003">Cell membrane</keyword>
<dbReference type="PATRIC" id="fig|270351.10.peg.2715"/>
<feature type="binding site" evidence="12">
    <location>
        <begin position="95"/>
        <end position="99"/>
    </location>
    <ligand>
        <name>GTP</name>
        <dbReference type="ChEBI" id="CHEBI:37565"/>
    </ligand>
</feature>
<keyword evidence="11 12" id="KW-0472">Membrane</keyword>
<evidence type="ECO:0000256" key="11">
    <source>
        <dbReference type="ARBA" id="ARBA00023136"/>
    </source>
</evidence>
<keyword evidence="9 12" id="KW-0694">RNA-binding</keyword>
<keyword evidence="8 12" id="KW-0547">Nucleotide-binding</keyword>
<dbReference type="EMBL" id="AP014704">
    <property type="protein sequence ID" value="BAQ46014.1"/>
    <property type="molecule type" value="Genomic_DNA"/>
</dbReference>
<keyword evidence="10 12" id="KW-0342">GTP-binding</keyword>
<gene>
    <name evidence="12 18" type="primary">era</name>
    <name evidence="18" type="ORF">Maq22A_c14110</name>
</gene>
<dbReference type="GO" id="GO:0000028">
    <property type="term" value="P:ribosomal small subunit assembly"/>
    <property type="evidence" value="ECO:0007669"/>
    <property type="project" value="TreeGrafter"/>
</dbReference>
<dbReference type="GO" id="GO:0043024">
    <property type="term" value="F:ribosomal small subunit binding"/>
    <property type="evidence" value="ECO:0007669"/>
    <property type="project" value="TreeGrafter"/>
</dbReference>
<protein>
    <recommendedName>
        <fullName evidence="2 12">GTPase Era</fullName>
    </recommendedName>
</protein>